<evidence type="ECO:0008006" key="3">
    <source>
        <dbReference type="Google" id="ProtNLM"/>
    </source>
</evidence>
<reference evidence="1 2" key="1">
    <citation type="submission" date="2019-12" db="EMBL/GenBank/DDBJ databases">
        <authorList>
            <person name="Zhao J."/>
        </authorList>
    </citation>
    <scope>NUCLEOTIDE SEQUENCE [LARGE SCALE GENOMIC DNA]</scope>
    <source>
        <strain evidence="1 2">S-15</strain>
    </source>
</reference>
<protein>
    <recommendedName>
        <fullName evidence="3">Glycosyltransferase family 8 protein</fullName>
    </recommendedName>
</protein>
<dbReference type="SUPFAM" id="SSF53448">
    <property type="entry name" value="Nucleotide-diphospho-sugar transferases"/>
    <property type="match status" value="1"/>
</dbReference>
<dbReference type="InterPro" id="IPR029044">
    <property type="entry name" value="Nucleotide-diphossugar_trans"/>
</dbReference>
<dbReference type="EMBL" id="WWNE01000006">
    <property type="protein sequence ID" value="NBG66146.1"/>
    <property type="molecule type" value="Genomic_DNA"/>
</dbReference>
<dbReference type="InterPro" id="IPR002495">
    <property type="entry name" value="Glyco_trans_8"/>
</dbReference>
<dbReference type="Gene3D" id="3.90.550.10">
    <property type="entry name" value="Spore Coat Polysaccharide Biosynthesis Protein SpsA, Chain A"/>
    <property type="match status" value="1"/>
</dbReference>
<dbReference type="Pfam" id="PF01501">
    <property type="entry name" value="Glyco_transf_8"/>
    <property type="match status" value="1"/>
</dbReference>
<dbReference type="InterPro" id="IPR050587">
    <property type="entry name" value="GNT1/Glycosyltrans_8"/>
</dbReference>
<name>A0A6N9NHI7_9FLAO</name>
<sequence length="297" mass="35056">MLRAALVTVSSRSYLEGTQLMFYSFLKLHSKFKVDLILIHDEFSKQEQRELNELFGVQCFKLDIKLKNKINQLTNALPSYRKRQTRFYSLQAFKLDYDSILYVDSDIIFRKNIAEIFELKNPFSACIDLHSMLGGKRSLETFSADPLLTTHLTFNAGFFHFKPKKLDEKIYEKLLNRISIKQFSKLKSGHTDQFILNQEFTKSANIIDSKYNAYVLPARQIEQKENVESASVWHFLRHPKPWKREVLVKRLLKGRRPSAQIAEWNLLFHEFSKIMNKKMTWKEKCLSGLILLISYRD</sequence>
<proteinExistence type="predicted"/>
<evidence type="ECO:0000313" key="1">
    <source>
        <dbReference type="EMBL" id="NBG66146.1"/>
    </source>
</evidence>
<accession>A0A6N9NHI7</accession>
<dbReference type="RefSeq" id="WP_160633088.1">
    <property type="nucleotide sequence ID" value="NZ_WWNE01000006.1"/>
</dbReference>
<organism evidence="1 2">
    <name type="scientific">Acidiluteibacter ferrifornacis</name>
    <dbReference type="NCBI Taxonomy" id="2692424"/>
    <lineage>
        <taxon>Bacteria</taxon>
        <taxon>Pseudomonadati</taxon>
        <taxon>Bacteroidota</taxon>
        <taxon>Flavobacteriia</taxon>
        <taxon>Flavobacteriales</taxon>
        <taxon>Cryomorphaceae</taxon>
        <taxon>Acidiluteibacter</taxon>
    </lineage>
</organism>
<dbReference type="AlphaFoldDB" id="A0A6N9NHI7"/>
<keyword evidence="2" id="KW-1185">Reference proteome</keyword>
<dbReference type="Proteomes" id="UP000470771">
    <property type="component" value="Unassembled WGS sequence"/>
</dbReference>
<dbReference type="PANTHER" id="PTHR11183">
    <property type="entry name" value="GLYCOGENIN SUBFAMILY MEMBER"/>
    <property type="match status" value="1"/>
</dbReference>
<gene>
    <name evidence="1" type="ORF">GQN54_08440</name>
</gene>
<comment type="caution">
    <text evidence="1">The sequence shown here is derived from an EMBL/GenBank/DDBJ whole genome shotgun (WGS) entry which is preliminary data.</text>
</comment>
<dbReference type="GO" id="GO:0016757">
    <property type="term" value="F:glycosyltransferase activity"/>
    <property type="evidence" value="ECO:0007669"/>
    <property type="project" value="InterPro"/>
</dbReference>
<evidence type="ECO:0000313" key="2">
    <source>
        <dbReference type="Proteomes" id="UP000470771"/>
    </source>
</evidence>